<comment type="caution">
    <text evidence="2">The sequence shown here is derived from an EMBL/GenBank/DDBJ whole genome shotgun (WGS) entry which is preliminary data.</text>
</comment>
<evidence type="ECO:0000313" key="3">
    <source>
        <dbReference type="Proteomes" id="UP001165489"/>
    </source>
</evidence>
<dbReference type="EMBL" id="JAKZGP010000010">
    <property type="protein sequence ID" value="MCH7408937.1"/>
    <property type="molecule type" value="Genomic_DNA"/>
</dbReference>
<name>A0ABS9UXM4_9BACT</name>
<keyword evidence="1" id="KW-0732">Signal</keyword>
<organism evidence="2 3">
    <name type="scientific">Belliella filtrata</name>
    <dbReference type="NCBI Taxonomy" id="2923435"/>
    <lineage>
        <taxon>Bacteria</taxon>
        <taxon>Pseudomonadati</taxon>
        <taxon>Bacteroidota</taxon>
        <taxon>Cytophagia</taxon>
        <taxon>Cytophagales</taxon>
        <taxon>Cyclobacteriaceae</taxon>
        <taxon>Belliella</taxon>
    </lineage>
</organism>
<dbReference type="RefSeq" id="WP_241347298.1">
    <property type="nucleotide sequence ID" value="NZ_JAKZGP010000010.1"/>
</dbReference>
<reference evidence="2" key="1">
    <citation type="submission" date="2022-03" db="EMBL/GenBank/DDBJ databases">
        <title>De novo assembled genomes of Belliella spp. (Cyclobacteriaceae) strains.</title>
        <authorList>
            <person name="Szabo A."/>
            <person name="Korponai K."/>
            <person name="Felfoldi T."/>
        </authorList>
    </citation>
    <scope>NUCLEOTIDE SEQUENCE</scope>
    <source>
        <strain evidence="2">DSM 111904</strain>
    </source>
</reference>
<protein>
    <submittedName>
        <fullName evidence="2">Uncharacterized protein</fullName>
    </submittedName>
</protein>
<gene>
    <name evidence="2" type="ORF">MM239_05995</name>
</gene>
<feature type="chain" id="PRO_5046819916" evidence="1">
    <location>
        <begin position="26"/>
        <end position="376"/>
    </location>
</feature>
<evidence type="ECO:0000313" key="2">
    <source>
        <dbReference type="EMBL" id="MCH7408937.1"/>
    </source>
</evidence>
<accession>A0ABS9UXM4</accession>
<proteinExistence type="predicted"/>
<dbReference type="Proteomes" id="UP001165489">
    <property type="component" value="Unassembled WGS sequence"/>
</dbReference>
<sequence>MRNLNLQLLALTLLGFLSFSSPITAQQYSPAHLGIFYPISTHGKHALDYYNNLSIHALTGLSAGEQGLGIYGIAGIVKGNTKGAQIAGVWSDVSGTMQGIQIAGVMGRAQNANKGTQISGVLSSSSTNSPLQVSGVVNLAQDTAGTQIGGIANVSGTVQGLQVSGLVNKTGNIKGLQLAGLINIAKEVKGSQISGLINKADKVSGLQFAGLLNVADSSDYPLGIINIIKSGERRIGLGTDENLSTTVSFRSGSKKLYGIIGIGTNVWLQDLPVVLEAGFGYRWVSTPIFTLELEAFNLYAGNFGQSEYFKSGVRIHPVWNLSHKVQAYAGPSLNFTQTHLNQGATLNGVNIWSHNGRHGHHAVSVGLSAGVHIRVY</sequence>
<evidence type="ECO:0000256" key="1">
    <source>
        <dbReference type="SAM" id="SignalP"/>
    </source>
</evidence>
<feature type="signal peptide" evidence="1">
    <location>
        <begin position="1"/>
        <end position="25"/>
    </location>
</feature>
<keyword evidence="3" id="KW-1185">Reference proteome</keyword>